<evidence type="ECO:0000256" key="1">
    <source>
        <dbReference type="ARBA" id="ARBA00005525"/>
    </source>
</evidence>
<evidence type="ECO:0000313" key="7">
    <source>
        <dbReference type="EMBL" id="EON62600.1"/>
    </source>
</evidence>
<evidence type="ECO:0008006" key="9">
    <source>
        <dbReference type="Google" id="ProtNLM"/>
    </source>
</evidence>
<dbReference type="Pfam" id="PF03807">
    <property type="entry name" value="F420_oxidored"/>
    <property type="match status" value="1"/>
</dbReference>
<evidence type="ECO:0000259" key="5">
    <source>
        <dbReference type="Pfam" id="PF03807"/>
    </source>
</evidence>
<accession>R7YL40</accession>
<keyword evidence="3" id="KW-0560">Oxidoreductase</keyword>
<reference evidence="8" key="1">
    <citation type="submission" date="2012-06" db="EMBL/GenBank/DDBJ databases">
        <title>The genome sequence of Coniosporium apollinis CBS 100218.</title>
        <authorList>
            <consortium name="The Broad Institute Genome Sequencing Platform"/>
            <person name="Cuomo C."/>
            <person name="Gorbushina A."/>
            <person name="Noack S."/>
            <person name="Walker B."/>
            <person name="Young S.K."/>
            <person name="Zeng Q."/>
            <person name="Gargeya S."/>
            <person name="Fitzgerald M."/>
            <person name="Haas B."/>
            <person name="Abouelleil A."/>
            <person name="Alvarado L."/>
            <person name="Arachchi H.M."/>
            <person name="Berlin A.M."/>
            <person name="Chapman S.B."/>
            <person name="Goldberg J."/>
            <person name="Griggs A."/>
            <person name="Gujja S."/>
            <person name="Hansen M."/>
            <person name="Howarth C."/>
            <person name="Imamovic A."/>
            <person name="Larimer J."/>
            <person name="McCowan C."/>
            <person name="Montmayeur A."/>
            <person name="Murphy C."/>
            <person name="Neiman D."/>
            <person name="Pearson M."/>
            <person name="Priest M."/>
            <person name="Roberts A."/>
            <person name="Saif S."/>
            <person name="Shea T."/>
            <person name="Sisk P."/>
            <person name="Sykes S."/>
            <person name="Wortman J."/>
            <person name="Nusbaum C."/>
            <person name="Birren B."/>
        </authorList>
    </citation>
    <scope>NUCLEOTIDE SEQUENCE [LARGE SCALE GENOMIC DNA]</scope>
    <source>
        <strain evidence="8">CBS 100218</strain>
    </source>
</reference>
<dbReference type="Pfam" id="PF14748">
    <property type="entry name" value="P5CR_dimer"/>
    <property type="match status" value="1"/>
</dbReference>
<feature type="binding site" evidence="4">
    <location>
        <position position="84"/>
    </location>
    <ligand>
        <name>NADPH</name>
        <dbReference type="ChEBI" id="CHEBI:57783"/>
    </ligand>
</feature>
<dbReference type="Gene3D" id="1.10.3730.10">
    <property type="entry name" value="ProC C-terminal domain-like"/>
    <property type="match status" value="1"/>
</dbReference>
<evidence type="ECO:0000259" key="6">
    <source>
        <dbReference type="Pfam" id="PF14748"/>
    </source>
</evidence>
<comment type="similarity">
    <text evidence="1">Belongs to the pyrroline-5-carboxylate reductase family.</text>
</comment>
<evidence type="ECO:0000313" key="8">
    <source>
        <dbReference type="Proteomes" id="UP000016924"/>
    </source>
</evidence>
<dbReference type="HAMAP" id="MF_01925">
    <property type="entry name" value="P5C_reductase"/>
    <property type="match status" value="1"/>
</dbReference>
<name>R7YL40_CONA1</name>
<dbReference type="OrthoDB" id="10263291at2759"/>
<dbReference type="HOGENOM" id="CLU_042344_1_0_1"/>
<dbReference type="InterPro" id="IPR029036">
    <property type="entry name" value="P5CR_dimer"/>
</dbReference>
<evidence type="ECO:0000256" key="2">
    <source>
        <dbReference type="ARBA" id="ARBA00022857"/>
    </source>
</evidence>
<organism evidence="7 8">
    <name type="scientific">Coniosporium apollinis (strain CBS 100218)</name>
    <name type="common">Rock-inhabiting black yeast</name>
    <dbReference type="NCBI Taxonomy" id="1168221"/>
    <lineage>
        <taxon>Eukaryota</taxon>
        <taxon>Fungi</taxon>
        <taxon>Dikarya</taxon>
        <taxon>Ascomycota</taxon>
        <taxon>Pezizomycotina</taxon>
        <taxon>Dothideomycetes</taxon>
        <taxon>Dothideomycetes incertae sedis</taxon>
        <taxon>Coniosporium</taxon>
    </lineage>
</organism>
<dbReference type="Proteomes" id="UP000016924">
    <property type="component" value="Unassembled WGS sequence"/>
</dbReference>
<evidence type="ECO:0000256" key="3">
    <source>
        <dbReference type="ARBA" id="ARBA00023002"/>
    </source>
</evidence>
<feature type="binding site" evidence="4">
    <location>
        <begin position="28"/>
        <end position="33"/>
    </location>
    <ligand>
        <name>NADP(+)</name>
        <dbReference type="ChEBI" id="CHEBI:58349"/>
    </ligand>
</feature>
<dbReference type="InterPro" id="IPR008927">
    <property type="entry name" value="6-PGluconate_DH-like_C_sf"/>
</dbReference>
<dbReference type="PANTHER" id="PTHR11645">
    <property type="entry name" value="PYRROLINE-5-CARBOXYLATE REDUCTASE"/>
    <property type="match status" value="1"/>
</dbReference>
<dbReference type="RefSeq" id="XP_007777917.1">
    <property type="nucleotide sequence ID" value="XM_007779727.1"/>
</dbReference>
<dbReference type="InterPro" id="IPR000304">
    <property type="entry name" value="Pyrroline-COOH_reductase"/>
</dbReference>
<dbReference type="SUPFAM" id="SSF51735">
    <property type="entry name" value="NAD(P)-binding Rossmann-fold domains"/>
    <property type="match status" value="1"/>
</dbReference>
<dbReference type="PANTHER" id="PTHR11645:SF0">
    <property type="entry name" value="PYRROLINE-5-CARBOXYLATE REDUCTASE 3"/>
    <property type="match status" value="1"/>
</dbReference>
<dbReference type="AlphaFoldDB" id="R7YL40"/>
<dbReference type="InterPro" id="IPR036291">
    <property type="entry name" value="NAD(P)-bd_dom_sf"/>
</dbReference>
<dbReference type="STRING" id="1168221.R7YL40"/>
<proteinExistence type="inferred from homology"/>
<dbReference type="GO" id="GO:0004735">
    <property type="term" value="F:pyrroline-5-carboxylate reductase activity"/>
    <property type="evidence" value="ECO:0007669"/>
    <property type="project" value="InterPro"/>
</dbReference>
<feature type="domain" description="Pyrroline-5-carboxylate reductase dimerisation" evidence="6">
    <location>
        <begin position="189"/>
        <end position="291"/>
    </location>
</feature>
<keyword evidence="2 4" id="KW-0521">NADP</keyword>
<dbReference type="EMBL" id="JH767559">
    <property type="protein sequence ID" value="EON62600.1"/>
    <property type="molecule type" value="Genomic_DNA"/>
</dbReference>
<dbReference type="InterPro" id="IPR028939">
    <property type="entry name" value="P5C_Rdtase_cat_N"/>
</dbReference>
<dbReference type="GO" id="GO:0055129">
    <property type="term" value="P:L-proline biosynthetic process"/>
    <property type="evidence" value="ECO:0007669"/>
    <property type="project" value="TreeGrafter"/>
</dbReference>
<dbReference type="Gene3D" id="3.40.50.720">
    <property type="entry name" value="NAD(P)-binding Rossmann-like Domain"/>
    <property type="match status" value="1"/>
</dbReference>
<dbReference type="eggNOG" id="KOG3124">
    <property type="taxonomic scope" value="Eukaryota"/>
</dbReference>
<protein>
    <recommendedName>
        <fullName evidence="9">Pyrroline-5-carboxylate reductase</fullName>
    </recommendedName>
</protein>
<dbReference type="OMA" id="ERITEWM"/>
<gene>
    <name evidence="7" type="ORF">W97_01824</name>
</gene>
<dbReference type="GeneID" id="19899135"/>
<evidence type="ECO:0000256" key="4">
    <source>
        <dbReference type="PIRSR" id="PIRSR000193-1"/>
    </source>
</evidence>
<feature type="domain" description="Pyrroline-5-carboxylate reductase catalytic N-terminal" evidence="5">
    <location>
        <begin position="24"/>
        <end position="127"/>
    </location>
</feature>
<dbReference type="PIRSF" id="PIRSF000193">
    <property type="entry name" value="Pyrrol-5-carb_rd"/>
    <property type="match status" value="1"/>
</dbReference>
<dbReference type="SUPFAM" id="SSF48179">
    <property type="entry name" value="6-phosphogluconate dehydrogenase C-terminal domain-like"/>
    <property type="match status" value="1"/>
</dbReference>
<sequence>MSSHTESEHPTAHPPAAKPLKKLQIAILGCGFMGTALLSGILQATEKSSHDLKFSLSVRSEASLDRLQQDSRVAGRTQYVGTSNVEAARLSDVVLLGFRPHQLSEVLSEPGLAEALKDKLIISLLAGVPTRQISASLADSDRVARVIPSIGAQINESMSIIAAASLNAVDKELVIWLFQQVGRTQIVSEELIGSFTAVSAACHALTVVAADAIVDGSVAEGISRPEALELAAQCLRSSASMLQGHMSIEGLKESMSIANGITINAILELDRGRVRPGISDAVRHAVRYARGMSGGNDS</sequence>
<keyword evidence="8" id="KW-1185">Reference proteome</keyword>